<dbReference type="Pfam" id="PF02754">
    <property type="entry name" value="CCG"/>
    <property type="match status" value="2"/>
</dbReference>
<dbReference type="Pfam" id="PF13183">
    <property type="entry name" value="Fer4_8"/>
    <property type="match status" value="1"/>
</dbReference>
<keyword evidence="9" id="KW-1185">Reference proteome</keyword>
<dbReference type="Proteomes" id="UP000318405">
    <property type="component" value="Unassembled WGS sequence"/>
</dbReference>
<gene>
    <name evidence="8" type="ORF">FOZ76_11875</name>
</gene>
<dbReference type="InterPro" id="IPR017896">
    <property type="entry name" value="4Fe4S_Fe-S-bd"/>
</dbReference>
<dbReference type="AlphaFoldDB" id="A0A556APN9"/>
<evidence type="ECO:0000256" key="3">
    <source>
        <dbReference type="ARBA" id="ARBA00022737"/>
    </source>
</evidence>
<keyword evidence="3" id="KW-0677">Repeat</keyword>
<evidence type="ECO:0000259" key="7">
    <source>
        <dbReference type="PROSITE" id="PS51379"/>
    </source>
</evidence>
<feature type="domain" description="4Fe-4S ferredoxin-type" evidence="7">
    <location>
        <begin position="11"/>
        <end position="40"/>
    </location>
</feature>
<keyword evidence="4 6" id="KW-0408">Iron</keyword>
<keyword evidence="6" id="KW-0249">Electron transport</keyword>
<comment type="caution">
    <text evidence="8">The sequence shown here is derived from an EMBL/GenBank/DDBJ whole genome shotgun (WGS) entry which is preliminary data.</text>
</comment>
<dbReference type="EMBL" id="VLTJ01000023">
    <property type="protein sequence ID" value="TSH94858.1"/>
    <property type="molecule type" value="Genomic_DNA"/>
</dbReference>
<keyword evidence="6" id="KW-0813">Transport</keyword>
<dbReference type="EC" id="1.1.99.14" evidence="6"/>
<dbReference type="PANTHER" id="PTHR32479">
    <property type="entry name" value="GLYCOLATE OXIDASE IRON-SULFUR SUBUNIT"/>
    <property type="match status" value="1"/>
</dbReference>
<dbReference type="Gene3D" id="1.10.1060.10">
    <property type="entry name" value="Alpha-helical ferredoxin"/>
    <property type="match status" value="1"/>
</dbReference>
<keyword evidence="1 6" id="KW-0004">4Fe-4S</keyword>
<comment type="function">
    <text evidence="6">Component of a complex that catalyzes the oxidation of glycolate to glyoxylate.</text>
</comment>
<comment type="catalytic activity">
    <reaction evidence="6">
        <text>(R)-lactate + A = pyruvate + AH2</text>
        <dbReference type="Rhea" id="RHEA:15089"/>
        <dbReference type="ChEBI" id="CHEBI:13193"/>
        <dbReference type="ChEBI" id="CHEBI:15361"/>
        <dbReference type="ChEBI" id="CHEBI:16004"/>
        <dbReference type="ChEBI" id="CHEBI:17499"/>
    </reaction>
</comment>
<dbReference type="InterPro" id="IPR004017">
    <property type="entry name" value="Cys_rich_dom"/>
</dbReference>
<organism evidence="8 9">
    <name type="scientific">Verticiella sediminum</name>
    <dbReference type="NCBI Taxonomy" id="1247510"/>
    <lineage>
        <taxon>Bacteria</taxon>
        <taxon>Pseudomonadati</taxon>
        <taxon>Pseudomonadota</taxon>
        <taxon>Betaproteobacteria</taxon>
        <taxon>Burkholderiales</taxon>
        <taxon>Alcaligenaceae</taxon>
        <taxon>Verticiella</taxon>
    </lineage>
</organism>
<evidence type="ECO:0000256" key="2">
    <source>
        <dbReference type="ARBA" id="ARBA00022723"/>
    </source>
</evidence>
<evidence type="ECO:0000313" key="8">
    <source>
        <dbReference type="EMBL" id="TSH94858.1"/>
    </source>
</evidence>
<sequence length="454" mass="48067">MKNTIAIHRIDHVRAEVDKCAHFGFCTAVCPTYVLDGDEHDSPRGRIALAKEMLAHDGPPSALAVKHLDRCLSCLSCETTCAAGVSYREIIDGARQHIEASGVRPLPQRALRSLVARTLTTPALLRPAVALATRLPGVAARMPGPLGALAGLARAPGLAALKGRSAAPPVRNDAPPQRRVALLSGCAQSVLGAEINDAALRLLARAGIHVQPTPAGLCCGALDLHMGRRKPAVRHMLKLVRTLDAALAEGRIDAVLATTSGCMSVMQHYDEVLSDHPERREAGARVKHATRDVTQFAQELALAPTGAAAGLIVSYHDACSLNHGLRLKRPPRQALRDAGLQVRDIAEAHLCCGSAGTYNILQPEISERLGRRKAMHAANASPDVIAAGNMGCLVQMSRYTDVPVAHTVQLLDWATGGPAPRGLEHYVPRAVVAEEAPAVPETANVTADAGDSFW</sequence>
<reference evidence="8 9" key="1">
    <citation type="submission" date="2019-07" db="EMBL/GenBank/DDBJ databases">
        <title>Qingshengfaniella alkalisoli gen. nov., sp. nov., isolated from saline soil.</title>
        <authorList>
            <person name="Xu L."/>
            <person name="Huang X.-X."/>
            <person name="Sun J.-Q."/>
        </authorList>
    </citation>
    <scope>NUCLEOTIDE SEQUENCE [LARGE SCALE GENOMIC DNA]</scope>
    <source>
        <strain evidence="8 9">DSM 27279</strain>
    </source>
</reference>
<keyword evidence="5 6" id="KW-0411">Iron-sulfur</keyword>
<evidence type="ECO:0000313" key="9">
    <source>
        <dbReference type="Proteomes" id="UP000318405"/>
    </source>
</evidence>
<dbReference type="SUPFAM" id="SSF54862">
    <property type="entry name" value="4Fe-4S ferredoxins"/>
    <property type="match status" value="1"/>
</dbReference>
<comment type="cofactor">
    <cofactor evidence="6">
        <name>[4Fe-4S] cluster</name>
        <dbReference type="ChEBI" id="CHEBI:49883"/>
    </cofactor>
    <text evidence="6">Binds 2 [4Fe-4S] clusters.</text>
</comment>
<keyword evidence="2 6" id="KW-0479">Metal-binding</keyword>
<protein>
    <recommendedName>
        <fullName evidence="6">Glycolate oxidase iron-sulfur subunit</fullName>
        <ecNumber evidence="6">1.1.99.14</ecNumber>
    </recommendedName>
</protein>
<name>A0A556APN9_9BURK</name>
<dbReference type="InterPro" id="IPR012257">
    <property type="entry name" value="Glc_ox_4Fe-4S"/>
</dbReference>
<dbReference type="GO" id="GO:0046872">
    <property type="term" value="F:metal ion binding"/>
    <property type="evidence" value="ECO:0007669"/>
    <property type="project" value="UniProtKB-UniRule"/>
</dbReference>
<dbReference type="GO" id="GO:0051539">
    <property type="term" value="F:4 iron, 4 sulfur cluster binding"/>
    <property type="evidence" value="ECO:0007669"/>
    <property type="project" value="UniProtKB-UniRule"/>
</dbReference>
<evidence type="ECO:0000256" key="5">
    <source>
        <dbReference type="ARBA" id="ARBA00023014"/>
    </source>
</evidence>
<dbReference type="PANTHER" id="PTHR32479:SF17">
    <property type="entry name" value="GLYCOLATE OXIDASE IRON-SULFUR SUBUNIT"/>
    <property type="match status" value="1"/>
</dbReference>
<accession>A0A556APN9</accession>
<dbReference type="PIRSF" id="PIRSF000139">
    <property type="entry name" value="Glc_ox_4Fe-4S"/>
    <property type="match status" value="1"/>
</dbReference>
<evidence type="ECO:0000256" key="1">
    <source>
        <dbReference type="ARBA" id="ARBA00022485"/>
    </source>
</evidence>
<dbReference type="PROSITE" id="PS51379">
    <property type="entry name" value="4FE4S_FER_2"/>
    <property type="match status" value="1"/>
</dbReference>
<comment type="catalytic activity">
    <reaction evidence="6">
        <text>glycolate + A = glyoxylate + AH2</text>
        <dbReference type="Rhea" id="RHEA:21264"/>
        <dbReference type="ChEBI" id="CHEBI:13193"/>
        <dbReference type="ChEBI" id="CHEBI:17499"/>
        <dbReference type="ChEBI" id="CHEBI:29805"/>
        <dbReference type="ChEBI" id="CHEBI:36655"/>
        <dbReference type="EC" id="1.1.99.14"/>
    </reaction>
</comment>
<evidence type="ECO:0000256" key="4">
    <source>
        <dbReference type="ARBA" id="ARBA00023004"/>
    </source>
</evidence>
<dbReference type="InterPro" id="IPR009051">
    <property type="entry name" value="Helical_ferredxn"/>
</dbReference>
<proteinExistence type="predicted"/>
<dbReference type="OrthoDB" id="9765258at2"/>
<evidence type="ECO:0000256" key="6">
    <source>
        <dbReference type="PIRNR" id="PIRNR000139"/>
    </source>
</evidence>
<dbReference type="GO" id="GO:0019154">
    <property type="term" value="F:glycolate dehydrogenase activity"/>
    <property type="evidence" value="ECO:0007669"/>
    <property type="project" value="UniProtKB-EC"/>
</dbReference>